<dbReference type="KEGG" id="samy:DB32_008458"/>
<dbReference type="STRING" id="927083.DB32_008458"/>
<dbReference type="EMBL" id="CP011125">
    <property type="protein sequence ID" value="AKF11309.1"/>
    <property type="molecule type" value="Genomic_DNA"/>
</dbReference>
<proteinExistence type="predicted"/>
<dbReference type="OrthoDB" id="5507904at2"/>
<dbReference type="InterPro" id="IPR009078">
    <property type="entry name" value="Ferritin-like_SF"/>
</dbReference>
<dbReference type="Gene3D" id="1.20.1260.10">
    <property type="match status" value="1"/>
</dbReference>
<name>A0A0F6SHZ6_9BACT</name>
<accession>A0A0F6SHZ6</accession>
<dbReference type="Proteomes" id="UP000034883">
    <property type="component" value="Chromosome"/>
</dbReference>
<keyword evidence="2" id="KW-1185">Reference proteome</keyword>
<gene>
    <name evidence="1" type="ORF">DB32_008458</name>
</gene>
<protein>
    <recommendedName>
        <fullName evidence="3">Ferritin-like domain-containing protein</fullName>
    </recommendedName>
</protein>
<dbReference type="AlphaFoldDB" id="A0A0F6SHZ6"/>
<sequence length="281" mass="31033">MTRGRLRVDVGTSPLATEHTRLVRTALRRGELAPEIPPGARLTGDFSEHAITLARTSWLARMEHEHQSAAVFSRLLPHLIEAEAPLEYKTVALRMSMDELRHAALCGDVVRLLGGEPEVERELATEPLPEHAGTTARERAMRNVLFVSCLSESIAAPLLAAERELASEPHVRLVLEQLAADETLHARFGWAYLRDTITDAERAGIQRYLPLALGTIEARMHEVMTLELQVDAALEDELAALGVTMGDRSRALMDEVVATVVLPALDALGLDAQRAWRERIV</sequence>
<dbReference type="SUPFAM" id="SSF47240">
    <property type="entry name" value="Ferritin-like"/>
    <property type="match status" value="1"/>
</dbReference>
<evidence type="ECO:0000313" key="2">
    <source>
        <dbReference type="Proteomes" id="UP000034883"/>
    </source>
</evidence>
<dbReference type="RefSeq" id="WP_053238188.1">
    <property type="nucleotide sequence ID" value="NZ_CP011125.1"/>
</dbReference>
<reference evidence="1 2" key="1">
    <citation type="submission" date="2015-03" db="EMBL/GenBank/DDBJ databases">
        <title>Genome assembly of Sandaracinus amylolyticus DSM 53668.</title>
        <authorList>
            <person name="Sharma G."/>
            <person name="Subramanian S."/>
        </authorList>
    </citation>
    <scope>NUCLEOTIDE SEQUENCE [LARGE SCALE GENOMIC DNA]</scope>
    <source>
        <strain evidence="1 2">DSM 53668</strain>
    </source>
</reference>
<evidence type="ECO:0000313" key="1">
    <source>
        <dbReference type="EMBL" id="AKF11309.1"/>
    </source>
</evidence>
<dbReference type="InterPro" id="IPR012347">
    <property type="entry name" value="Ferritin-like"/>
</dbReference>
<organism evidence="1 2">
    <name type="scientific">Sandaracinus amylolyticus</name>
    <dbReference type="NCBI Taxonomy" id="927083"/>
    <lineage>
        <taxon>Bacteria</taxon>
        <taxon>Pseudomonadati</taxon>
        <taxon>Myxococcota</taxon>
        <taxon>Polyangia</taxon>
        <taxon>Polyangiales</taxon>
        <taxon>Sandaracinaceae</taxon>
        <taxon>Sandaracinus</taxon>
    </lineage>
</organism>
<evidence type="ECO:0008006" key="3">
    <source>
        <dbReference type="Google" id="ProtNLM"/>
    </source>
</evidence>